<feature type="compositionally biased region" description="Basic and acidic residues" evidence="3">
    <location>
        <begin position="1"/>
        <end position="10"/>
    </location>
</feature>
<dbReference type="GO" id="GO:0005737">
    <property type="term" value="C:cytoplasm"/>
    <property type="evidence" value="ECO:0007669"/>
    <property type="project" value="TreeGrafter"/>
</dbReference>
<reference evidence="6 7" key="1">
    <citation type="journal article" date="2017" name="Biotechnol. Biofuels">
        <title>Differential beta-glucosidase expression as a function of carbon source availability in Talaromyces amestolkiae: a genomic and proteomic approach.</title>
        <authorList>
            <person name="de Eugenio L.I."/>
            <person name="Mendez-Liter J.A."/>
            <person name="Nieto-Dominguez M."/>
            <person name="Alonso L."/>
            <person name="Gil-Munoz J."/>
            <person name="Barriuso J."/>
            <person name="Prieto A."/>
            <person name="Martinez M.J."/>
        </authorList>
    </citation>
    <scope>NUCLEOTIDE SEQUENCE [LARGE SCALE GENOMIC DNA]</scope>
    <source>
        <strain evidence="6 7">CIB</strain>
    </source>
</reference>
<proteinExistence type="inferred from homology"/>
<dbReference type="GO" id="GO:0045292">
    <property type="term" value="P:mRNA cis splicing, via spliceosome"/>
    <property type="evidence" value="ECO:0007669"/>
    <property type="project" value="TreeGrafter"/>
</dbReference>
<evidence type="ECO:0000259" key="5">
    <source>
        <dbReference type="Pfam" id="PF10312"/>
    </source>
</evidence>
<evidence type="ECO:0000259" key="4">
    <source>
        <dbReference type="Pfam" id="PF09732"/>
    </source>
</evidence>
<evidence type="ECO:0000313" key="6">
    <source>
        <dbReference type="EMBL" id="RAO71315.1"/>
    </source>
</evidence>
<feature type="domain" description="Splicing factor Cactin C-terminal" evidence="4">
    <location>
        <begin position="408"/>
        <end position="541"/>
    </location>
</feature>
<evidence type="ECO:0000256" key="1">
    <source>
        <dbReference type="ARBA" id="ARBA00006895"/>
    </source>
</evidence>
<feature type="region of interest" description="Disordered" evidence="3">
    <location>
        <begin position="1"/>
        <end position="57"/>
    </location>
</feature>
<dbReference type="PANTHER" id="PTHR21737">
    <property type="entry name" value="POLYGLUTAMINE BINDING PROTEIN 1/MARVEL MEMBRANE-ASSOCIATING DOMAIN CONTAINING 3"/>
    <property type="match status" value="1"/>
</dbReference>
<evidence type="ECO:0000313" key="7">
    <source>
        <dbReference type="Proteomes" id="UP000249363"/>
    </source>
</evidence>
<dbReference type="GO" id="GO:0005681">
    <property type="term" value="C:spliceosomal complex"/>
    <property type="evidence" value="ECO:0007669"/>
    <property type="project" value="TreeGrafter"/>
</dbReference>
<gene>
    <name evidence="6" type="ORF">BHQ10_007327</name>
</gene>
<dbReference type="Pfam" id="PF09732">
    <property type="entry name" value="CactinC_cactus"/>
    <property type="match status" value="1"/>
</dbReference>
<dbReference type="STRING" id="1196081.A0A364L671"/>
<name>A0A364L671_TALAM</name>
<dbReference type="EMBL" id="MIKG01000015">
    <property type="protein sequence ID" value="RAO71315.1"/>
    <property type="molecule type" value="Genomic_DNA"/>
</dbReference>
<dbReference type="Pfam" id="PF10312">
    <property type="entry name" value="Cactin_mid"/>
    <property type="match status" value="1"/>
</dbReference>
<feature type="compositionally biased region" description="Basic and acidic residues" evidence="3">
    <location>
        <begin position="24"/>
        <end position="37"/>
    </location>
</feature>
<dbReference type="Proteomes" id="UP000249363">
    <property type="component" value="Unassembled WGS sequence"/>
</dbReference>
<dbReference type="AlphaFoldDB" id="A0A364L671"/>
<evidence type="ECO:0000256" key="3">
    <source>
        <dbReference type="SAM" id="MobiDB-lite"/>
    </source>
</evidence>
<dbReference type="InterPro" id="IPR018816">
    <property type="entry name" value="Cactin_central"/>
</dbReference>
<comment type="caution">
    <text evidence="6">The sequence shown here is derived from an EMBL/GenBank/DDBJ whole genome shotgun (WGS) entry which is preliminary data.</text>
</comment>
<dbReference type="OrthoDB" id="265955at2759"/>
<organism evidence="6 7">
    <name type="scientific">Talaromyces amestolkiae</name>
    <dbReference type="NCBI Taxonomy" id="1196081"/>
    <lineage>
        <taxon>Eukaryota</taxon>
        <taxon>Fungi</taxon>
        <taxon>Dikarya</taxon>
        <taxon>Ascomycota</taxon>
        <taxon>Pezizomycotina</taxon>
        <taxon>Eurotiomycetes</taxon>
        <taxon>Eurotiomycetidae</taxon>
        <taxon>Eurotiales</taxon>
        <taxon>Trichocomaceae</taxon>
        <taxon>Talaromyces</taxon>
        <taxon>Talaromyces sect. Talaromyces</taxon>
    </lineage>
</organism>
<feature type="domain" description="Splicing factor cactin central" evidence="5">
    <location>
        <begin position="62"/>
        <end position="246"/>
    </location>
</feature>
<dbReference type="GeneID" id="63796542"/>
<comment type="similarity">
    <text evidence="1">Belongs to the CACTIN family.</text>
</comment>
<accession>A0A364L671</accession>
<feature type="region of interest" description="Disordered" evidence="3">
    <location>
        <begin position="336"/>
        <end position="366"/>
    </location>
</feature>
<dbReference type="RefSeq" id="XP_040735830.1">
    <property type="nucleotide sequence ID" value="XM_040880010.1"/>
</dbReference>
<dbReference type="InterPro" id="IPR019134">
    <property type="entry name" value="Cactin_C"/>
</dbReference>
<evidence type="ECO:0000256" key="2">
    <source>
        <dbReference type="ARBA" id="ARBA00034534"/>
    </source>
</evidence>
<dbReference type="SMART" id="SM01050">
    <property type="entry name" value="CactinC_cactus"/>
    <property type="match status" value="1"/>
</dbReference>
<protein>
    <recommendedName>
        <fullName evidence="2">Splicing factor Cactin</fullName>
    </recommendedName>
</protein>
<sequence length="703" mass="81664">MSTHHSDRAGYKRVRSRSQSPPWKRSEKIPRRDDRRPPGQWNNDGARSGQRDRRDQNRINQLQEDEQVREWVAQEDVFVLKQAKKKAEIRVKEGRAKPIDWLAVTLRVIDPTRNPLDDEISDSDLDLIDPEGVFEGLSQAQLVELEKDIDTFLNLEQSQKNRDFWKTMKVVCRDRQKISAPEGRVLSSVAADINKILSPKTYEQLETLEVQVRRKLDSNEPIDTDYWEELLRSLTVWKARAKLKKVFQAVIEGRVQVLRKQQKEEAESVRSKLAPIAPVIGEVVETRELDLDPEALLQLRPEDKALEIMDESVFLSRVAQERQKILKMGFVPLRQRGAERPTQSSLSKAKKPDLADTPADRFSSLSNEDFSQATRALYEREVARGVSENEEIFTAEEAVSSSTSQLAWANKYRPRKPRYFNRVQMGYEWNKYNQTHYDHDHPPPKVVHGYRFNIFYPDLIDKTKAPTYRIEREHGRKRGQSFVKAGEEDTCLIRFIAGPPYEDIAFRIVDREWDYSAKRDRGFKSSFEKGILQLHFQFKKAFILHNEYSARGKSKNNYWTLTDEALKNGVQSTTRYRNIVSKRPLAFNDMTRQHSEAGRRGGSELGHVSKFRRIGQYPESGPTEQFRSSQGYDIQQRLDQRQPPGDAPRHNLYYQDPSMFIIQSLNPSIIITSSVDSDCSQFGYVETHRPASQFGHDFTHFDT</sequence>
<dbReference type="PANTHER" id="PTHR21737:SF4">
    <property type="entry name" value="SPLICING FACTOR CACTIN"/>
    <property type="match status" value="1"/>
</dbReference>
<keyword evidence="7" id="KW-1185">Reference proteome</keyword>